<gene>
    <name evidence="2" type="ORF">RO3G_05986</name>
</gene>
<dbReference type="GeneID" id="93612957"/>
<protein>
    <submittedName>
        <fullName evidence="2">Uncharacterized protein</fullName>
    </submittedName>
</protein>
<feature type="region of interest" description="Disordered" evidence="1">
    <location>
        <begin position="1"/>
        <end position="51"/>
    </location>
</feature>
<sequence length="51" mass="5652">MNKQTDTNLYATAPSTSAVKASNDQDKKTSKADQQKKDKKVALKIVKEEAR</sequence>
<dbReference type="AlphaFoldDB" id="I1BYK1"/>
<evidence type="ECO:0000256" key="1">
    <source>
        <dbReference type="SAM" id="MobiDB-lite"/>
    </source>
</evidence>
<evidence type="ECO:0000313" key="3">
    <source>
        <dbReference type="Proteomes" id="UP000009138"/>
    </source>
</evidence>
<dbReference type="EMBL" id="CH476735">
    <property type="protein sequence ID" value="EIE81281.1"/>
    <property type="molecule type" value="Genomic_DNA"/>
</dbReference>
<accession>I1BYK1</accession>
<dbReference type="RefSeq" id="XP_067516677.1">
    <property type="nucleotide sequence ID" value="XM_067660576.1"/>
</dbReference>
<feature type="compositionally biased region" description="Basic and acidic residues" evidence="1">
    <location>
        <begin position="23"/>
        <end position="36"/>
    </location>
</feature>
<dbReference type="Proteomes" id="UP000009138">
    <property type="component" value="Unassembled WGS sequence"/>
</dbReference>
<feature type="compositionally biased region" description="Polar residues" evidence="1">
    <location>
        <begin position="1"/>
        <end position="22"/>
    </location>
</feature>
<reference evidence="2 3" key="1">
    <citation type="journal article" date="2009" name="PLoS Genet.">
        <title>Genomic analysis of the basal lineage fungus Rhizopus oryzae reveals a whole-genome duplication.</title>
        <authorList>
            <person name="Ma L.-J."/>
            <person name="Ibrahim A.S."/>
            <person name="Skory C."/>
            <person name="Grabherr M.G."/>
            <person name="Burger G."/>
            <person name="Butler M."/>
            <person name="Elias M."/>
            <person name="Idnurm A."/>
            <person name="Lang B.F."/>
            <person name="Sone T."/>
            <person name="Abe A."/>
            <person name="Calvo S.E."/>
            <person name="Corrochano L.M."/>
            <person name="Engels R."/>
            <person name="Fu J."/>
            <person name="Hansberg W."/>
            <person name="Kim J.-M."/>
            <person name="Kodira C.D."/>
            <person name="Koehrsen M.J."/>
            <person name="Liu B."/>
            <person name="Miranda-Saavedra D."/>
            <person name="O'Leary S."/>
            <person name="Ortiz-Castellanos L."/>
            <person name="Poulter R."/>
            <person name="Rodriguez-Romero J."/>
            <person name="Ruiz-Herrera J."/>
            <person name="Shen Y.-Q."/>
            <person name="Zeng Q."/>
            <person name="Galagan J."/>
            <person name="Birren B.W."/>
            <person name="Cuomo C.A."/>
            <person name="Wickes B.L."/>
        </authorList>
    </citation>
    <scope>NUCLEOTIDE SEQUENCE [LARGE SCALE GENOMIC DNA]</scope>
    <source>
        <strain evidence="3">RA 99-880 / ATCC MYA-4621 / FGSC 9543 / NRRL 43880</strain>
    </source>
</reference>
<dbReference type="InParanoid" id="I1BYK1"/>
<evidence type="ECO:0000313" key="2">
    <source>
        <dbReference type="EMBL" id="EIE81281.1"/>
    </source>
</evidence>
<keyword evidence="3" id="KW-1185">Reference proteome</keyword>
<proteinExistence type="predicted"/>
<name>I1BYK1_RHIO9</name>
<organism evidence="2 3">
    <name type="scientific">Rhizopus delemar (strain RA 99-880 / ATCC MYA-4621 / FGSC 9543 / NRRL 43880)</name>
    <name type="common">Mucormycosis agent</name>
    <name type="synonym">Rhizopus arrhizus var. delemar</name>
    <dbReference type="NCBI Taxonomy" id="246409"/>
    <lineage>
        <taxon>Eukaryota</taxon>
        <taxon>Fungi</taxon>
        <taxon>Fungi incertae sedis</taxon>
        <taxon>Mucoromycota</taxon>
        <taxon>Mucoromycotina</taxon>
        <taxon>Mucoromycetes</taxon>
        <taxon>Mucorales</taxon>
        <taxon>Mucorineae</taxon>
        <taxon>Rhizopodaceae</taxon>
        <taxon>Rhizopus</taxon>
    </lineage>
</organism>
<dbReference type="VEuPathDB" id="FungiDB:RO3G_05986"/>